<proteinExistence type="predicted"/>
<feature type="transmembrane region" description="Helical" evidence="1">
    <location>
        <begin position="12"/>
        <end position="34"/>
    </location>
</feature>
<evidence type="ECO:0008006" key="4">
    <source>
        <dbReference type="Google" id="ProtNLM"/>
    </source>
</evidence>
<evidence type="ECO:0000313" key="3">
    <source>
        <dbReference type="Proteomes" id="UP001157069"/>
    </source>
</evidence>
<evidence type="ECO:0000313" key="2">
    <source>
        <dbReference type="EMBL" id="GMA90121.1"/>
    </source>
</evidence>
<gene>
    <name evidence="2" type="ORF">GCM10025869_06500</name>
</gene>
<protein>
    <recommendedName>
        <fullName evidence="4">GAP family protein</fullName>
    </recommendedName>
</protein>
<dbReference type="RefSeq" id="WP_284297711.1">
    <property type="nucleotide sequence ID" value="NZ_BSVA01000001.1"/>
</dbReference>
<sequence>MLDAIGQVLPLAVVVALSPAPIIAIIVVLLGADAGRRGTALLAGRVLGVVLVVAVFTLFAEAIVLLGMPPLLEAILQLVVGLVLAIVGVRKLVRRSATTTSPRWMTSLEGISAGRAFWFAVVLSIANPKELAMGAATGLVIGGLIPEPGPALAVALVYTVIAVLGVAAPLVTVAVMRERAAPVLTAIRGWLERNNAVLMAILLLVFGAILLGQGVSGLA</sequence>
<name>A0ABQ6JRI4_9MICO</name>
<feature type="transmembrane region" description="Helical" evidence="1">
    <location>
        <begin position="151"/>
        <end position="175"/>
    </location>
</feature>
<feature type="transmembrane region" description="Helical" evidence="1">
    <location>
        <begin position="196"/>
        <end position="215"/>
    </location>
</feature>
<keyword evidence="1" id="KW-1133">Transmembrane helix</keyword>
<keyword evidence="3" id="KW-1185">Reference proteome</keyword>
<dbReference type="Pfam" id="PF11139">
    <property type="entry name" value="SfLAP"/>
    <property type="match status" value="1"/>
</dbReference>
<feature type="transmembrane region" description="Helical" evidence="1">
    <location>
        <begin position="46"/>
        <end position="68"/>
    </location>
</feature>
<evidence type="ECO:0000256" key="1">
    <source>
        <dbReference type="SAM" id="Phobius"/>
    </source>
</evidence>
<dbReference type="EMBL" id="BSVA01000001">
    <property type="protein sequence ID" value="GMA90121.1"/>
    <property type="molecule type" value="Genomic_DNA"/>
</dbReference>
<keyword evidence="1" id="KW-0472">Membrane</keyword>
<dbReference type="Proteomes" id="UP001157069">
    <property type="component" value="Unassembled WGS sequence"/>
</dbReference>
<reference evidence="3" key="1">
    <citation type="journal article" date="2019" name="Int. J. Syst. Evol. Microbiol.">
        <title>The Global Catalogue of Microorganisms (GCM) 10K type strain sequencing project: providing services to taxonomists for standard genome sequencing and annotation.</title>
        <authorList>
            <consortium name="The Broad Institute Genomics Platform"/>
            <consortium name="The Broad Institute Genome Sequencing Center for Infectious Disease"/>
            <person name="Wu L."/>
            <person name="Ma J."/>
        </authorList>
    </citation>
    <scope>NUCLEOTIDE SEQUENCE [LARGE SCALE GENOMIC DNA]</scope>
    <source>
        <strain evidence="3">NBRC 108755</strain>
    </source>
</reference>
<accession>A0ABQ6JRI4</accession>
<keyword evidence="1" id="KW-0812">Transmembrane</keyword>
<feature type="transmembrane region" description="Helical" evidence="1">
    <location>
        <begin position="105"/>
        <end position="126"/>
    </location>
</feature>
<feature type="transmembrane region" description="Helical" evidence="1">
    <location>
        <begin position="74"/>
        <end position="93"/>
    </location>
</feature>
<dbReference type="InterPro" id="IPR021315">
    <property type="entry name" value="Gap/Sap"/>
</dbReference>
<organism evidence="2 3">
    <name type="scientific">Homoserinibacter gongjuensis</name>
    <dbReference type="NCBI Taxonomy" id="1162968"/>
    <lineage>
        <taxon>Bacteria</taxon>
        <taxon>Bacillati</taxon>
        <taxon>Actinomycetota</taxon>
        <taxon>Actinomycetes</taxon>
        <taxon>Micrococcales</taxon>
        <taxon>Microbacteriaceae</taxon>
        <taxon>Homoserinibacter</taxon>
    </lineage>
</organism>
<comment type="caution">
    <text evidence="2">The sequence shown here is derived from an EMBL/GenBank/DDBJ whole genome shotgun (WGS) entry which is preliminary data.</text>
</comment>